<dbReference type="PANTHER" id="PTHR40254">
    <property type="entry name" value="BLR0577 PROTEIN"/>
    <property type="match status" value="1"/>
</dbReference>
<dbReference type="Proteomes" id="UP000225706">
    <property type="component" value="Unassembled WGS sequence"/>
</dbReference>
<name>A0A2B4REQ1_STYPI</name>
<dbReference type="EMBL" id="LSMT01000513">
    <property type="protein sequence ID" value="PFX16854.1"/>
    <property type="molecule type" value="Genomic_DNA"/>
</dbReference>
<accession>A0A2B4REQ1</accession>
<dbReference type="SUPFAM" id="SSF51905">
    <property type="entry name" value="FAD/NAD(P)-binding domain"/>
    <property type="match status" value="1"/>
</dbReference>
<dbReference type="STRING" id="50429.A0A2B4REQ1"/>
<evidence type="ECO:0000313" key="2">
    <source>
        <dbReference type="EMBL" id="PFX16854.1"/>
    </source>
</evidence>
<reference evidence="3" key="1">
    <citation type="journal article" date="2017" name="bioRxiv">
        <title>Comparative analysis of the genomes of Stylophora pistillata and Acropora digitifera provides evidence for extensive differences between species of corals.</title>
        <authorList>
            <person name="Voolstra C.R."/>
            <person name="Li Y."/>
            <person name="Liew Y.J."/>
            <person name="Baumgarten S."/>
            <person name="Zoccola D."/>
            <person name="Flot J.-F."/>
            <person name="Tambutte S."/>
            <person name="Allemand D."/>
            <person name="Aranda M."/>
        </authorList>
    </citation>
    <scope>NUCLEOTIDE SEQUENCE [LARGE SCALE GENOMIC DNA]</scope>
</reference>
<proteinExistence type="predicted"/>
<gene>
    <name evidence="2" type="ORF">AWC38_SpisGene18842</name>
</gene>
<evidence type="ECO:0000313" key="3">
    <source>
        <dbReference type="Proteomes" id="UP000225706"/>
    </source>
</evidence>
<evidence type="ECO:0000259" key="1">
    <source>
        <dbReference type="Pfam" id="PF13454"/>
    </source>
</evidence>
<feature type="domain" description="FAD-dependent urate hydroxylase HpyO/Asp monooxygenase CreE-like FAD/NAD(P)-binding" evidence="1">
    <location>
        <begin position="15"/>
        <end position="193"/>
    </location>
</feature>
<dbReference type="InterPro" id="IPR038732">
    <property type="entry name" value="HpyO/CreE_NAD-binding"/>
</dbReference>
<dbReference type="Pfam" id="PF13454">
    <property type="entry name" value="NAD_binding_9"/>
    <property type="match status" value="1"/>
</dbReference>
<keyword evidence="3" id="KW-1185">Reference proteome</keyword>
<dbReference type="InterPro" id="IPR036188">
    <property type="entry name" value="FAD/NAD-bd_sf"/>
</dbReference>
<dbReference type="PANTHER" id="PTHR40254:SF1">
    <property type="entry name" value="BLR0577 PROTEIN"/>
    <property type="match status" value="1"/>
</dbReference>
<dbReference type="Gene3D" id="3.50.50.60">
    <property type="entry name" value="FAD/NAD(P)-binding domain"/>
    <property type="match status" value="1"/>
</dbReference>
<dbReference type="InterPro" id="IPR052189">
    <property type="entry name" value="L-asp_N-monooxygenase_NS-form"/>
</dbReference>
<comment type="caution">
    <text evidence="2">The sequence shown here is derived from an EMBL/GenBank/DDBJ whole genome shotgun (WGS) entry which is preliminary data.</text>
</comment>
<dbReference type="OrthoDB" id="10268103at2759"/>
<protein>
    <recommendedName>
        <fullName evidence="1">FAD-dependent urate hydroxylase HpyO/Asp monooxygenase CreE-like FAD/NAD(P)-binding domain-containing protein</fullName>
    </recommendedName>
</protein>
<sequence length="652" mass="73166">MFGDMSESLPGYDIAIVGAGAYGTAVLGQISLQSLPKDRQECRVLVAESSQELGPGMPYAKHMTIPDHIVNIAGGCTQITATYIPLSEQSDFLIWLRSLSTKHRASLEIDEAESPTWLHKPFPRFVVGLYLSDRFKQFVVALKKKGFTVDVRKRTKVTSVRLTEGKLDTHGYELCLEKGNKVFAKYLFLAIGHWAYNRFPDFPRWLPSPFPPKEVQEKTQLGWNIGILGCSLSAIDAALTLSKKNGSFQASHQSGANTLKFVPIKGAEEFQMTMYGRKALLPQVMGVVVNKIFAHKYLTPSSFIPIIEANDGFMPLDDFWNLLKREIYDEVPHLRPHFPDDWETVSLEDVVSKMKMLLQATDPVDRLSRELEEAKESLISGVPLLLQNVFYQSYAIFDEAFNYFSAEDRIRFEEIKTELHLLIGPFPVQNAEKILSLMKGGYLKVTRIGEDYKIDEGEDRCGVKVSWKFNEESSFEACHDVMVDATGQKGVFEKDPSPLTKSLNEGKLISEILVPFRNISESERHENHPNVVLRNGAKYFRPSGALIDMNNFSLVPAAEDPGAPPIYYMGPFTIGQVAFPQDMSVVTTAAERSVEDLIERGVLERDDSYSAEQDPMPMYGWLPNAKGDVSGQMGKMTRILSSKGQNSQTKEL</sequence>
<organism evidence="2 3">
    <name type="scientific">Stylophora pistillata</name>
    <name type="common">Smooth cauliflower coral</name>
    <dbReference type="NCBI Taxonomy" id="50429"/>
    <lineage>
        <taxon>Eukaryota</taxon>
        <taxon>Metazoa</taxon>
        <taxon>Cnidaria</taxon>
        <taxon>Anthozoa</taxon>
        <taxon>Hexacorallia</taxon>
        <taxon>Scleractinia</taxon>
        <taxon>Astrocoeniina</taxon>
        <taxon>Pocilloporidae</taxon>
        <taxon>Stylophora</taxon>
    </lineage>
</organism>
<dbReference type="AlphaFoldDB" id="A0A2B4REQ1"/>